<dbReference type="EMBL" id="JABXXS010000059">
    <property type="protein sequence ID" value="NVN38375.1"/>
    <property type="molecule type" value="Genomic_DNA"/>
</dbReference>
<keyword evidence="2" id="KW-0285">Flavoprotein</keyword>
<dbReference type="AlphaFoldDB" id="A0A850P126"/>
<dbReference type="RefSeq" id="WP_176643982.1">
    <property type="nucleotide sequence ID" value="NZ_JABXXS010000059.1"/>
</dbReference>
<dbReference type="GO" id="GO:0071949">
    <property type="term" value="F:FAD binding"/>
    <property type="evidence" value="ECO:0007669"/>
    <property type="project" value="InterPro"/>
</dbReference>
<dbReference type="GO" id="GO:0016709">
    <property type="term" value="F:oxidoreductase activity, acting on paired donors, with incorporation or reduction of molecular oxygen, NAD(P)H as one donor, and incorporation of one atom of oxygen"/>
    <property type="evidence" value="ECO:0007669"/>
    <property type="project" value="UniProtKB-ARBA"/>
</dbReference>
<dbReference type="PRINTS" id="PR00420">
    <property type="entry name" value="RNGMNOXGNASE"/>
</dbReference>
<evidence type="ECO:0000259" key="4">
    <source>
        <dbReference type="Pfam" id="PF01494"/>
    </source>
</evidence>
<proteinExistence type="predicted"/>
<organism evidence="5 6">
    <name type="scientific">Komagataeibacter swingsii</name>
    <dbReference type="NCBI Taxonomy" id="215220"/>
    <lineage>
        <taxon>Bacteria</taxon>
        <taxon>Pseudomonadati</taxon>
        <taxon>Pseudomonadota</taxon>
        <taxon>Alphaproteobacteria</taxon>
        <taxon>Acetobacterales</taxon>
        <taxon>Acetobacteraceae</taxon>
        <taxon>Komagataeibacter</taxon>
    </lineage>
</organism>
<protein>
    <submittedName>
        <fullName evidence="5">FAD-dependent monooxygenase</fullName>
    </submittedName>
</protein>
<evidence type="ECO:0000313" key="6">
    <source>
        <dbReference type="Proteomes" id="UP000522590"/>
    </source>
</evidence>
<comment type="caution">
    <text evidence="5">The sequence shown here is derived from an EMBL/GenBank/DDBJ whole genome shotgun (WGS) entry which is preliminary data.</text>
</comment>
<name>A0A850P126_9PROT</name>
<gene>
    <name evidence="5" type="ORF">HUK81_15930</name>
</gene>
<evidence type="ECO:0000313" key="5">
    <source>
        <dbReference type="EMBL" id="NVN38375.1"/>
    </source>
</evidence>
<dbReference type="InterPro" id="IPR050641">
    <property type="entry name" value="RIFMO-like"/>
</dbReference>
<dbReference type="Pfam" id="PF01494">
    <property type="entry name" value="FAD_binding_3"/>
    <property type="match status" value="1"/>
</dbReference>
<keyword evidence="5" id="KW-0503">Monooxygenase</keyword>
<evidence type="ECO:0000256" key="2">
    <source>
        <dbReference type="ARBA" id="ARBA00022630"/>
    </source>
</evidence>
<accession>A0A850P126</accession>
<keyword evidence="5" id="KW-0560">Oxidoreductase</keyword>
<evidence type="ECO:0000256" key="1">
    <source>
        <dbReference type="ARBA" id="ARBA00001974"/>
    </source>
</evidence>
<reference evidence="5 6" key="1">
    <citation type="submission" date="2020-06" db="EMBL/GenBank/DDBJ databases">
        <title>Description of novel acetic acid bacteria.</title>
        <authorList>
            <person name="Sombolestani A."/>
        </authorList>
    </citation>
    <scope>NUCLEOTIDE SEQUENCE [LARGE SCALE GENOMIC DNA]</scope>
    <source>
        <strain evidence="5 6">LMG 25</strain>
    </source>
</reference>
<dbReference type="PANTHER" id="PTHR43004:SF19">
    <property type="entry name" value="BINDING MONOOXYGENASE, PUTATIVE (JCVI)-RELATED"/>
    <property type="match status" value="1"/>
</dbReference>
<dbReference type="InterPro" id="IPR002938">
    <property type="entry name" value="FAD-bd"/>
</dbReference>
<dbReference type="Gene3D" id="3.30.70.2450">
    <property type="match status" value="1"/>
</dbReference>
<dbReference type="Gene3D" id="3.50.50.60">
    <property type="entry name" value="FAD/NAD(P)-binding domain"/>
    <property type="match status" value="1"/>
</dbReference>
<keyword evidence="3" id="KW-0274">FAD</keyword>
<sequence length="503" mass="54779">MSKPVLVIGAGPVGLIMAAELARYGTPVRIIDRLPARTMQSRALAVWPRTLELLDAAGCADAFTATGLRANAVSIHVGNRILARIPFGTIASSFNYLLMIPQSETERLLGEHLGTFGNTVERETELIDFVDRDDGVSCTLMHAGGRTETVDAAWLIGCDGAHSFVRNRLGLAFEGDTLPMGFVIADVHVAGLAIPPDEPAIFWHPDGAVMFFPVSRGHYRIIADLGPLPLHTPDLGEMQRVVDRRGPGGIILSDPVWLSDFGVNERKVRDYRKGRVFLAGDAAHIHSPAGGQGMNMGMQDAFNLAWKLALVERQYARPCLLDSYSIERSGVALQILSDSSRMTRIVLLRSHLAQQARNFIVKQGFRIPVVRRAIANRLSGILIDYPDSPLNMGSVRGLHGPGPGQRLVSRRSSKQGNMPPRFVLAARDSAEARAMIARHPTLLMPEPCLPPDENGIWLIRPDGYVAAAAKCRNWTVIDVALNGVISETSGLMMKFKGIDDAQS</sequence>
<evidence type="ECO:0000256" key="3">
    <source>
        <dbReference type="ARBA" id="ARBA00022827"/>
    </source>
</evidence>
<feature type="domain" description="FAD-binding" evidence="4">
    <location>
        <begin position="4"/>
        <end position="337"/>
    </location>
</feature>
<comment type="cofactor">
    <cofactor evidence="1">
        <name>FAD</name>
        <dbReference type="ChEBI" id="CHEBI:57692"/>
    </cofactor>
</comment>
<dbReference type="Proteomes" id="UP000522590">
    <property type="component" value="Unassembled WGS sequence"/>
</dbReference>
<dbReference type="SUPFAM" id="SSF51905">
    <property type="entry name" value="FAD/NAD(P)-binding domain"/>
    <property type="match status" value="1"/>
</dbReference>
<dbReference type="PANTHER" id="PTHR43004">
    <property type="entry name" value="TRK SYSTEM POTASSIUM UPTAKE PROTEIN"/>
    <property type="match status" value="1"/>
</dbReference>
<dbReference type="InterPro" id="IPR036188">
    <property type="entry name" value="FAD/NAD-bd_sf"/>
</dbReference>